<evidence type="ECO:0000313" key="3">
    <source>
        <dbReference type="Proteomes" id="UP000249248"/>
    </source>
</evidence>
<organism evidence="2 3">
    <name type="scientific">Putridiphycobacter roseus</name>
    <dbReference type="NCBI Taxonomy" id="2219161"/>
    <lineage>
        <taxon>Bacteria</taxon>
        <taxon>Pseudomonadati</taxon>
        <taxon>Bacteroidota</taxon>
        <taxon>Flavobacteriia</taxon>
        <taxon>Flavobacteriales</taxon>
        <taxon>Crocinitomicaceae</taxon>
        <taxon>Putridiphycobacter</taxon>
    </lineage>
</organism>
<dbReference type="OrthoDB" id="9765204at2"/>
<evidence type="ECO:0000256" key="1">
    <source>
        <dbReference type="SAM" id="SignalP"/>
    </source>
</evidence>
<keyword evidence="3" id="KW-1185">Reference proteome</keyword>
<proteinExistence type="predicted"/>
<feature type="chain" id="PRO_5015896784" description="YD repeat-containing protein" evidence="1">
    <location>
        <begin position="21"/>
        <end position="300"/>
    </location>
</feature>
<keyword evidence="1" id="KW-0732">Signal</keyword>
<reference evidence="2 3" key="1">
    <citation type="submission" date="2018-06" db="EMBL/GenBank/DDBJ databases">
        <title>The draft genome sequence of Crocinitomix sp. SM1701.</title>
        <authorList>
            <person name="Zhang X."/>
        </authorList>
    </citation>
    <scope>NUCLEOTIDE SEQUENCE [LARGE SCALE GENOMIC DNA]</scope>
    <source>
        <strain evidence="2 3">SM1701</strain>
    </source>
</reference>
<dbReference type="RefSeq" id="WP_111063307.1">
    <property type="nucleotide sequence ID" value="NZ_JBHUCU010000007.1"/>
</dbReference>
<protein>
    <recommendedName>
        <fullName evidence="4">YD repeat-containing protein</fullName>
    </recommendedName>
</protein>
<gene>
    <name evidence="2" type="ORF">DNU06_10560</name>
</gene>
<name>A0A2W1NPZ9_9FLAO</name>
<dbReference type="AlphaFoldDB" id="A0A2W1NPZ9"/>
<accession>A0A2W1NPZ9</accession>
<dbReference type="Proteomes" id="UP000249248">
    <property type="component" value="Unassembled WGS sequence"/>
</dbReference>
<evidence type="ECO:0008006" key="4">
    <source>
        <dbReference type="Google" id="ProtNLM"/>
    </source>
</evidence>
<dbReference type="EMBL" id="QKSB01000006">
    <property type="protein sequence ID" value="PZE16698.1"/>
    <property type="molecule type" value="Genomic_DNA"/>
</dbReference>
<comment type="caution">
    <text evidence="2">The sequence shown here is derived from an EMBL/GenBank/DDBJ whole genome shotgun (WGS) entry which is preliminary data.</text>
</comment>
<sequence length="300" mass="35651">MKLLFSILISVVLGTFSAKSQVPHVAVQYMDYEDYQNENLENTVGIKKITSKTGRLSDEWSWNVTVKELDEAGRIVVIQSGVLSADVVMFGDPTVFEYHENGMWKSMLNRTQMITREFIYNDKNELIEIRKSDGTLRKYYYDLKSRIVRAEFSDKYWNTYSYNDSLNQIENIKVFRDSILFEQKVYSYQENSYEIEIANFYDFAPEDTFSRYEYFFYDKDTNLICTESKESYSDGWESLITNFRYKNDNLVESTNYLSVQKTSGYTDYYYNSNGKLERVQNFVKNGKSLTREVKFTYEYY</sequence>
<feature type="signal peptide" evidence="1">
    <location>
        <begin position="1"/>
        <end position="20"/>
    </location>
</feature>
<evidence type="ECO:0000313" key="2">
    <source>
        <dbReference type="EMBL" id="PZE16698.1"/>
    </source>
</evidence>